<name>A0ABX5YVD5_9PLAN</name>
<gene>
    <name evidence="6" type="primary">lolD_7</name>
    <name evidence="6" type="ORF">GmarT_54880</name>
</gene>
<dbReference type="InterPro" id="IPR003593">
    <property type="entry name" value="AAA+_ATPase"/>
</dbReference>
<dbReference type="InterPro" id="IPR003439">
    <property type="entry name" value="ABC_transporter-like_ATP-bd"/>
</dbReference>
<keyword evidence="3" id="KW-0547">Nucleotide-binding</keyword>
<dbReference type="PROSITE" id="PS50893">
    <property type="entry name" value="ABC_TRANSPORTER_2"/>
    <property type="match status" value="1"/>
</dbReference>
<dbReference type="Pfam" id="PF00005">
    <property type="entry name" value="ABC_tran"/>
    <property type="match status" value="1"/>
</dbReference>
<dbReference type="PANTHER" id="PTHR42798:SF2">
    <property type="entry name" value="ABC TRANSPORTER ATP-BINDING PROTEIN MG467-RELATED"/>
    <property type="match status" value="1"/>
</dbReference>
<dbReference type="Proteomes" id="UP000322887">
    <property type="component" value="Chromosome"/>
</dbReference>
<protein>
    <submittedName>
        <fullName evidence="6">Lipoprotein-releasing system ATP-binding protein LolD</fullName>
        <ecNumber evidence="6">3.6.3.-</ecNumber>
    </submittedName>
</protein>
<dbReference type="SMART" id="SM00382">
    <property type="entry name" value="AAA"/>
    <property type="match status" value="1"/>
</dbReference>
<dbReference type="GeneID" id="98649913"/>
<dbReference type="InterPro" id="IPR027417">
    <property type="entry name" value="P-loop_NTPase"/>
</dbReference>
<dbReference type="SUPFAM" id="SSF52540">
    <property type="entry name" value="P-loop containing nucleoside triphosphate hydrolases"/>
    <property type="match status" value="1"/>
</dbReference>
<keyword evidence="4 6" id="KW-0067">ATP-binding</keyword>
<dbReference type="CDD" id="cd03255">
    <property type="entry name" value="ABC_MJ0796_LolCDE_FtsE"/>
    <property type="match status" value="1"/>
</dbReference>
<evidence type="ECO:0000313" key="7">
    <source>
        <dbReference type="Proteomes" id="UP000322887"/>
    </source>
</evidence>
<keyword evidence="6" id="KW-0378">Hydrolase</keyword>
<feature type="domain" description="ABC transporter" evidence="5">
    <location>
        <begin position="8"/>
        <end position="230"/>
    </location>
</feature>
<evidence type="ECO:0000259" key="5">
    <source>
        <dbReference type="PROSITE" id="PS50893"/>
    </source>
</evidence>
<comment type="similarity">
    <text evidence="1">Belongs to the ABC transporter superfamily.</text>
</comment>
<reference evidence="6 7" key="1">
    <citation type="submission" date="2019-08" db="EMBL/GenBank/DDBJ databases">
        <title>Deep-cultivation of Planctomycetes and their phenomic and genomic characterization uncovers novel biology.</title>
        <authorList>
            <person name="Wiegand S."/>
            <person name="Jogler M."/>
            <person name="Boedeker C."/>
            <person name="Pinto D."/>
            <person name="Vollmers J."/>
            <person name="Rivas-Marin E."/>
            <person name="Kohn T."/>
            <person name="Peeters S.H."/>
            <person name="Heuer A."/>
            <person name="Rast P."/>
            <person name="Oberbeckmann S."/>
            <person name="Bunk B."/>
            <person name="Jeske O."/>
            <person name="Meyerdierks A."/>
            <person name="Storesund J.E."/>
            <person name="Kallscheuer N."/>
            <person name="Luecker S."/>
            <person name="Lage O.M."/>
            <person name="Pohl T."/>
            <person name="Merkel B.J."/>
            <person name="Hornburger P."/>
            <person name="Mueller R.-W."/>
            <person name="Bruemmer F."/>
            <person name="Labrenz M."/>
            <person name="Spormann A.M."/>
            <person name="Op den Camp H."/>
            <person name="Overmann J."/>
            <person name="Amann R."/>
            <person name="Jetten M.S.M."/>
            <person name="Mascher T."/>
            <person name="Medema M.H."/>
            <person name="Devos D.P."/>
            <person name="Kaster A.-K."/>
            <person name="Ovreas L."/>
            <person name="Rohde M."/>
            <person name="Galperin M.Y."/>
            <person name="Jogler C."/>
        </authorList>
    </citation>
    <scope>NUCLEOTIDE SEQUENCE [LARGE SCALE GENOMIC DNA]</scope>
    <source>
        <strain evidence="6 7">DSM 8797</strain>
    </source>
</reference>
<evidence type="ECO:0000256" key="2">
    <source>
        <dbReference type="ARBA" id="ARBA00022448"/>
    </source>
</evidence>
<evidence type="ECO:0000256" key="1">
    <source>
        <dbReference type="ARBA" id="ARBA00005417"/>
    </source>
</evidence>
<keyword evidence="7" id="KW-1185">Reference proteome</keyword>
<evidence type="ECO:0000256" key="4">
    <source>
        <dbReference type="ARBA" id="ARBA00022840"/>
    </source>
</evidence>
<dbReference type="GO" id="GO:0005524">
    <property type="term" value="F:ATP binding"/>
    <property type="evidence" value="ECO:0007669"/>
    <property type="project" value="UniProtKB-KW"/>
</dbReference>
<dbReference type="InterPro" id="IPR017871">
    <property type="entry name" value="ABC_transporter-like_CS"/>
</dbReference>
<dbReference type="EMBL" id="CP042910">
    <property type="protein sequence ID" value="QEG19587.1"/>
    <property type="molecule type" value="Genomic_DNA"/>
</dbReference>
<dbReference type="EC" id="3.6.3.-" evidence="6"/>
<dbReference type="PROSITE" id="PS00211">
    <property type="entry name" value="ABC_TRANSPORTER_1"/>
    <property type="match status" value="1"/>
</dbReference>
<sequence>MNDAQPQLIVRDLSKAFSLAGESLAILNGVNLSLNRGDALAITGPSGSGKSTLLYILGVLDQPTSGEIIQFGQNPFELNAKQQAEFRNQNIGFIFQDHHLMPQFSVLENVLIPTMVYQGATSDAEERARHLLERVGLSDRLNHRPAQISGGERQRVAVCRALINNPRLLLADEPTGNLDRTNTESIGKLLLEINQEQNTVLICVTHSRELATLFPQHQRLRDGSLVTETA</sequence>
<evidence type="ECO:0000256" key="3">
    <source>
        <dbReference type="ARBA" id="ARBA00022741"/>
    </source>
</evidence>
<dbReference type="InterPro" id="IPR017911">
    <property type="entry name" value="MacB-like_ATP-bd"/>
</dbReference>
<accession>A0ABX5YVD5</accession>
<dbReference type="Gene3D" id="3.40.50.300">
    <property type="entry name" value="P-loop containing nucleotide triphosphate hydrolases"/>
    <property type="match status" value="1"/>
</dbReference>
<evidence type="ECO:0000313" key="6">
    <source>
        <dbReference type="EMBL" id="QEG19587.1"/>
    </source>
</evidence>
<proteinExistence type="inferred from homology"/>
<organism evidence="6 7">
    <name type="scientific">Gimesia maris</name>
    <dbReference type="NCBI Taxonomy" id="122"/>
    <lineage>
        <taxon>Bacteria</taxon>
        <taxon>Pseudomonadati</taxon>
        <taxon>Planctomycetota</taxon>
        <taxon>Planctomycetia</taxon>
        <taxon>Planctomycetales</taxon>
        <taxon>Planctomycetaceae</taxon>
        <taxon>Gimesia</taxon>
    </lineage>
</organism>
<keyword evidence="2" id="KW-0813">Transport</keyword>
<dbReference type="RefSeq" id="WP_002644524.1">
    <property type="nucleotide sequence ID" value="NZ_CP042910.1"/>
</dbReference>
<dbReference type="PANTHER" id="PTHR42798">
    <property type="entry name" value="LIPOPROTEIN-RELEASING SYSTEM ATP-BINDING PROTEIN LOLD"/>
    <property type="match status" value="1"/>
</dbReference>
<keyword evidence="6" id="KW-0449">Lipoprotein</keyword>
<dbReference type="GO" id="GO:0016787">
    <property type="term" value="F:hydrolase activity"/>
    <property type="evidence" value="ECO:0007669"/>
    <property type="project" value="UniProtKB-KW"/>
</dbReference>